<dbReference type="PANTHER" id="PTHR47737:SF1">
    <property type="entry name" value="GLYCINE BETAINE_PROLINE BETAINE TRANSPORT SYSTEM PERMEASE PROTEIN PROW"/>
    <property type="match status" value="1"/>
</dbReference>
<dbReference type="STRING" id="69895.SAMN05192551_102139"/>
<keyword evidence="8" id="KW-1185">Reference proteome</keyword>
<accession>A0A1I3C1B9</accession>
<evidence type="ECO:0000256" key="3">
    <source>
        <dbReference type="ARBA" id="ARBA00022475"/>
    </source>
</evidence>
<dbReference type="GO" id="GO:0031460">
    <property type="term" value="P:glycine betaine transport"/>
    <property type="evidence" value="ECO:0007669"/>
    <property type="project" value="TreeGrafter"/>
</dbReference>
<evidence type="ECO:0000256" key="5">
    <source>
        <dbReference type="SAM" id="SignalP"/>
    </source>
</evidence>
<keyword evidence="5" id="KW-0732">Signal</keyword>
<comment type="subcellular location">
    <subcellularLocation>
        <location evidence="1">Cell membrane</location>
    </subcellularLocation>
</comment>
<feature type="domain" description="ABC-type glycine betaine transport system substrate-binding" evidence="6">
    <location>
        <begin position="212"/>
        <end position="315"/>
    </location>
</feature>
<evidence type="ECO:0000256" key="4">
    <source>
        <dbReference type="ARBA" id="ARBA00023136"/>
    </source>
</evidence>
<dbReference type="EMBL" id="FOQA01000002">
    <property type="protein sequence ID" value="SFH68106.1"/>
    <property type="molecule type" value="Genomic_DNA"/>
</dbReference>
<keyword evidence="4" id="KW-0472">Membrane</keyword>
<organism evidence="7 8">
    <name type="scientific">Tindallia magadiensis</name>
    <dbReference type="NCBI Taxonomy" id="69895"/>
    <lineage>
        <taxon>Bacteria</taxon>
        <taxon>Bacillati</taxon>
        <taxon>Bacillota</taxon>
        <taxon>Clostridia</taxon>
        <taxon>Peptostreptococcales</taxon>
        <taxon>Tindalliaceae</taxon>
        <taxon>Tindallia</taxon>
    </lineage>
</organism>
<evidence type="ECO:0000313" key="8">
    <source>
        <dbReference type="Proteomes" id="UP000199287"/>
    </source>
</evidence>
<dbReference type="OrthoDB" id="9787902at2"/>
<dbReference type="Gene3D" id="3.40.190.100">
    <property type="entry name" value="Glycine betaine-binding periplasmic protein, domain 2"/>
    <property type="match status" value="1"/>
</dbReference>
<dbReference type="GO" id="GO:0015871">
    <property type="term" value="P:choline transport"/>
    <property type="evidence" value="ECO:0007669"/>
    <property type="project" value="TreeGrafter"/>
</dbReference>
<dbReference type="Gene3D" id="3.10.105.10">
    <property type="entry name" value="Dipeptide-binding Protein, Domain 3"/>
    <property type="match status" value="1"/>
</dbReference>
<evidence type="ECO:0000313" key="7">
    <source>
        <dbReference type="EMBL" id="SFH68106.1"/>
    </source>
</evidence>
<gene>
    <name evidence="7" type="ORF">SAMN05192551_102139</name>
</gene>
<evidence type="ECO:0000259" key="6">
    <source>
        <dbReference type="Pfam" id="PF04069"/>
    </source>
</evidence>
<dbReference type="Proteomes" id="UP000199287">
    <property type="component" value="Unassembled WGS sequence"/>
</dbReference>
<dbReference type="Pfam" id="PF04069">
    <property type="entry name" value="OpuAC"/>
    <property type="match status" value="2"/>
</dbReference>
<feature type="chain" id="PRO_5011739025" evidence="5">
    <location>
        <begin position="28"/>
        <end position="316"/>
    </location>
</feature>
<proteinExistence type="predicted"/>
<feature type="domain" description="ABC-type glycine betaine transport system substrate-binding" evidence="6">
    <location>
        <begin position="39"/>
        <end position="193"/>
    </location>
</feature>
<dbReference type="RefSeq" id="WP_093370327.1">
    <property type="nucleotide sequence ID" value="NZ_FOQA01000002.1"/>
</dbReference>
<dbReference type="InterPro" id="IPR007210">
    <property type="entry name" value="ABC_Gly_betaine_transp_sub-bd"/>
</dbReference>
<dbReference type="PANTHER" id="PTHR47737">
    <property type="entry name" value="GLYCINE BETAINE/PROLINE BETAINE TRANSPORT SYSTEM PERMEASE PROTEIN PROW"/>
    <property type="match status" value="1"/>
</dbReference>
<dbReference type="SUPFAM" id="SSF53850">
    <property type="entry name" value="Periplasmic binding protein-like II"/>
    <property type="match status" value="2"/>
</dbReference>
<protein>
    <submittedName>
        <fullName evidence="7">Glycine betaine/proline transport system substrate-binding protein</fullName>
    </submittedName>
</protein>
<keyword evidence="3" id="KW-1003">Cell membrane</keyword>
<keyword evidence="2" id="KW-0813">Transport</keyword>
<name>A0A1I3C1B9_9FIRM</name>
<feature type="signal peptide" evidence="5">
    <location>
        <begin position="1"/>
        <end position="27"/>
    </location>
</feature>
<reference evidence="8" key="1">
    <citation type="submission" date="2016-10" db="EMBL/GenBank/DDBJ databases">
        <authorList>
            <person name="Varghese N."/>
            <person name="Submissions S."/>
        </authorList>
    </citation>
    <scope>NUCLEOTIDE SEQUENCE [LARGE SCALE GENOMIC DNA]</scope>
    <source>
        <strain evidence="8">Z-7934</strain>
    </source>
</reference>
<evidence type="ECO:0000256" key="1">
    <source>
        <dbReference type="ARBA" id="ARBA00004236"/>
    </source>
</evidence>
<dbReference type="PROSITE" id="PS51257">
    <property type="entry name" value="PROKAR_LIPOPROTEIN"/>
    <property type="match status" value="1"/>
</dbReference>
<dbReference type="GO" id="GO:0043190">
    <property type="term" value="C:ATP-binding cassette (ABC) transporter complex"/>
    <property type="evidence" value="ECO:0007669"/>
    <property type="project" value="InterPro"/>
</dbReference>
<evidence type="ECO:0000256" key="2">
    <source>
        <dbReference type="ARBA" id="ARBA00022448"/>
    </source>
</evidence>
<dbReference type="GO" id="GO:0015226">
    <property type="term" value="F:carnitine transmembrane transporter activity"/>
    <property type="evidence" value="ECO:0007669"/>
    <property type="project" value="TreeGrafter"/>
</dbReference>
<dbReference type="GO" id="GO:0005275">
    <property type="term" value="F:amine transmembrane transporter activity"/>
    <property type="evidence" value="ECO:0007669"/>
    <property type="project" value="TreeGrafter"/>
</dbReference>
<sequence length="316" mass="34345">MFKNKLIIASLILLTAFALVLTGCGPADEPAEVEEPVEVDEPVDVEEPAEADAVEGSISAITGIDPGAGIMTATENAIEAYGLQVGLIEASDAAMTAELDAAIQNEEWIIVTGWSPHWKFAAHDLKYLEDPEEVYGGEESITTIARLGLEEDHPAVFELLENFHWTDDEIGAVMDMNAQDSDFEANADLWIEENRDLVDGWIPEGLEGNGEKIEILLVEWECALASSNVVAAILREAGFEVSLTSVDAGVMWSSIAEGDADFMTTAWLPGTHASYIEQYGDDIVEVRTNYEGARIGLVVPSYVPFDSIEDINNYVD</sequence>
<dbReference type="AlphaFoldDB" id="A0A1I3C1B9"/>